<feature type="transmembrane region" description="Helical" evidence="2">
    <location>
        <begin position="601"/>
        <end position="623"/>
    </location>
</feature>
<feature type="region of interest" description="Disordered" evidence="1">
    <location>
        <begin position="158"/>
        <end position="220"/>
    </location>
</feature>
<feature type="compositionally biased region" description="Polar residues" evidence="1">
    <location>
        <begin position="158"/>
        <end position="190"/>
    </location>
</feature>
<feature type="region of interest" description="Disordered" evidence="1">
    <location>
        <begin position="57"/>
        <end position="104"/>
    </location>
</feature>
<keyword evidence="2" id="KW-0812">Transmembrane</keyword>
<keyword evidence="2" id="KW-0472">Membrane</keyword>
<name>A0A3N4I8L6_ASCIM</name>
<evidence type="ECO:0008006" key="5">
    <source>
        <dbReference type="Google" id="ProtNLM"/>
    </source>
</evidence>
<evidence type="ECO:0000313" key="4">
    <source>
        <dbReference type="Proteomes" id="UP000275078"/>
    </source>
</evidence>
<proteinExistence type="predicted"/>
<dbReference type="AlphaFoldDB" id="A0A3N4I8L6"/>
<evidence type="ECO:0000313" key="3">
    <source>
        <dbReference type="EMBL" id="RPA80531.1"/>
    </source>
</evidence>
<protein>
    <recommendedName>
        <fullName evidence="5">Cora-domain-containing protein</fullName>
    </recommendedName>
</protein>
<sequence length="709" mass="79735">MTSESLVFLDFVGDAQFPAHLATPPPSPTAPPNGSINNLPYFVYTYPLNQQIHSPVRSNFERGSSPTTTATILPVESERNGNSSRATQEIDPASTPPNAASTPTIAVPLTPHIDYNSTRIDFNSIKTTLVKDHGDLRLVNKEALKRIRIILHSGPQTATTIASEQHVRSPSTSETIPGNPLSPQLNSSHAPRSDQPATPDRGPSQQVVQQVPNPDDTETPIYTQLDELLDLLDRFVPDQGLLRNQAKDAFRFKAQCLGEPNRKKRHYLRIGGVQASWGIGFSRTFLRIRFLSIGGASDVGLGKPLFTNKRRETPLHSDQIYIQYCNFIAIDTEYIVISRSCGPKHSPRRPFIPGQEKVGVVHLLVHMMGVSMQSFSQSIFSEMQRSFRSLRKRAAFYYDEFYTSKLDALAAASSGAQPEPSTPPEPEKWRKEYDECQQDLLELTLQTKQMKEVIQSQLEVITELTRLLGYGGDRHARPYETIVFELPFRFEKGTVLRAALAELSALHTEREGTRDKLTALHKEYHDFCTQMFTTRDDVLAEEHVALAKAHSEEGRKHAEKQVALAKEHSEEVRKHAEEQVALAKEHREEVRQHRLHAEMQSALLSFFTVITTIFLPLNWFAAFFAIETGDGKMQFVIYGVPITSFATAYMIWIYIDKKLEVEKGKKKEDQTGWARQLLKVVKKDKKLEATSNVPGSNSVASSYSQQSQV</sequence>
<reference evidence="3 4" key="1">
    <citation type="journal article" date="2018" name="Nat. Ecol. Evol.">
        <title>Pezizomycetes genomes reveal the molecular basis of ectomycorrhizal truffle lifestyle.</title>
        <authorList>
            <person name="Murat C."/>
            <person name="Payen T."/>
            <person name="Noel B."/>
            <person name="Kuo A."/>
            <person name="Morin E."/>
            <person name="Chen J."/>
            <person name="Kohler A."/>
            <person name="Krizsan K."/>
            <person name="Balestrini R."/>
            <person name="Da Silva C."/>
            <person name="Montanini B."/>
            <person name="Hainaut M."/>
            <person name="Levati E."/>
            <person name="Barry K.W."/>
            <person name="Belfiori B."/>
            <person name="Cichocki N."/>
            <person name="Clum A."/>
            <person name="Dockter R.B."/>
            <person name="Fauchery L."/>
            <person name="Guy J."/>
            <person name="Iotti M."/>
            <person name="Le Tacon F."/>
            <person name="Lindquist E.A."/>
            <person name="Lipzen A."/>
            <person name="Malagnac F."/>
            <person name="Mello A."/>
            <person name="Molinier V."/>
            <person name="Miyauchi S."/>
            <person name="Poulain J."/>
            <person name="Riccioni C."/>
            <person name="Rubini A."/>
            <person name="Sitrit Y."/>
            <person name="Splivallo R."/>
            <person name="Traeger S."/>
            <person name="Wang M."/>
            <person name="Zifcakova L."/>
            <person name="Wipf D."/>
            <person name="Zambonelli A."/>
            <person name="Paolocci F."/>
            <person name="Nowrousian M."/>
            <person name="Ottonello S."/>
            <person name="Baldrian P."/>
            <person name="Spatafora J.W."/>
            <person name="Henrissat B."/>
            <person name="Nagy L.G."/>
            <person name="Aury J.M."/>
            <person name="Wincker P."/>
            <person name="Grigoriev I.V."/>
            <person name="Bonfante P."/>
            <person name="Martin F.M."/>
        </authorList>
    </citation>
    <scope>NUCLEOTIDE SEQUENCE [LARGE SCALE GENOMIC DNA]</scope>
    <source>
        <strain evidence="3 4">RN42</strain>
    </source>
</reference>
<gene>
    <name evidence="3" type="ORF">BJ508DRAFT_415342</name>
</gene>
<keyword evidence="2" id="KW-1133">Transmembrane helix</keyword>
<evidence type="ECO:0000256" key="2">
    <source>
        <dbReference type="SAM" id="Phobius"/>
    </source>
</evidence>
<feature type="region of interest" description="Disordered" evidence="1">
    <location>
        <begin position="688"/>
        <end position="709"/>
    </location>
</feature>
<feature type="compositionally biased region" description="Polar residues" evidence="1">
    <location>
        <begin position="57"/>
        <end position="71"/>
    </location>
</feature>
<feature type="transmembrane region" description="Helical" evidence="2">
    <location>
        <begin position="635"/>
        <end position="655"/>
    </location>
</feature>
<accession>A0A3N4I8L6</accession>
<organism evidence="3 4">
    <name type="scientific">Ascobolus immersus RN42</name>
    <dbReference type="NCBI Taxonomy" id="1160509"/>
    <lineage>
        <taxon>Eukaryota</taxon>
        <taxon>Fungi</taxon>
        <taxon>Dikarya</taxon>
        <taxon>Ascomycota</taxon>
        <taxon>Pezizomycotina</taxon>
        <taxon>Pezizomycetes</taxon>
        <taxon>Pezizales</taxon>
        <taxon>Ascobolaceae</taxon>
        <taxon>Ascobolus</taxon>
    </lineage>
</organism>
<keyword evidence="4" id="KW-1185">Reference proteome</keyword>
<dbReference type="Proteomes" id="UP000275078">
    <property type="component" value="Unassembled WGS sequence"/>
</dbReference>
<feature type="compositionally biased region" description="Low complexity" evidence="1">
    <location>
        <begin position="696"/>
        <end position="709"/>
    </location>
</feature>
<feature type="compositionally biased region" description="Low complexity" evidence="1">
    <location>
        <begin position="92"/>
        <end position="104"/>
    </location>
</feature>
<evidence type="ECO:0000256" key="1">
    <source>
        <dbReference type="SAM" id="MobiDB-lite"/>
    </source>
</evidence>
<dbReference type="EMBL" id="ML119687">
    <property type="protein sequence ID" value="RPA80531.1"/>
    <property type="molecule type" value="Genomic_DNA"/>
</dbReference>